<name>A0A0A0B4D5_9CELL</name>
<dbReference type="EMBL" id="AXNT01000143">
    <property type="protein sequence ID" value="KGM00992.1"/>
    <property type="molecule type" value="Genomic_DNA"/>
</dbReference>
<dbReference type="Pfam" id="PF00457">
    <property type="entry name" value="Glyco_hydro_11"/>
    <property type="match status" value="1"/>
</dbReference>
<dbReference type="InterPro" id="IPR033123">
    <property type="entry name" value="GH11_dom"/>
</dbReference>
<dbReference type="GO" id="GO:0030247">
    <property type="term" value="F:polysaccharide binding"/>
    <property type="evidence" value="ECO:0007669"/>
    <property type="project" value="UniProtKB-UniRule"/>
</dbReference>
<evidence type="ECO:0000256" key="11">
    <source>
        <dbReference type="SAM" id="MobiDB-lite"/>
    </source>
</evidence>
<dbReference type="PROSITE" id="PS00777">
    <property type="entry name" value="GH11_2"/>
    <property type="match status" value="1"/>
</dbReference>
<feature type="chain" id="PRO_5001959023" description="endo-1,4-beta-xylanase" evidence="12">
    <location>
        <begin position="44"/>
        <end position="652"/>
    </location>
</feature>
<evidence type="ECO:0000313" key="17">
    <source>
        <dbReference type="Proteomes" id="UP000029833"/>
    </source>
</evidence>
<evidence type="ECO:0000256" key="9">
    <source>
        <dbReference type="ARBA" id="ARBA00023326"/>
    </source>
</evidence>
<dbReference type="Gene3D" id="2.60.120.180">
    <property type="match status" value="1"/>
</dbReference>
<comment type="caution">
    <text evidence="16">The sequence shown here is derived from an EMBL/GenBank/DDBJ whole genome shotgun (WGS) entry which is preliminary data.</text>
</comment>
<dbReference type="Proteomes" id="UP000029833">
    <property type="component" value="Unassembled WGS sequence"/>
</dbReference>
<comment type="similarity">
    <text evidence="3 10">Belongs to the glycosyl hydrolase 11 (cellulase G) family.</text>
</comment>
<feature type="region of interest" description="Disordered" evidence="11">
    <location>
        <begin position="330"/>
        <end position="359"/>
    </location>
</feature>
<dbReference type="SUPFAM" id="SSF88713">
    <property type="entry name" value="Glycoside hydrolase/deacetylase"/>
    <property type="match status" value="1"/>
</dbReference>
<dbReference type="SUPFAM" id="SSF49384">
    <property type="entry name" value="Carbohydrate-binding domain"/>
    <property type="match status" value="2"/>
</dbReference>
<feature type="compositionally biased region" description="Low complexity" evidence="11">
    <location>
        <begin position="554"/>
        <end position="569"/>
    </location>
</feature>
<dbReference type="PROSITE" id="PS51761">
    <property type="entry name" value="GH11_3"/>
    <property type="match status" value="1"/>
</dbReference>
<organism evidence="16 17">
    <name type="scientific">Cellulomonas cellasea DSM 20118</name>
    <dbReference type="NCBI Taxonomy" id="1408250"/>
    <lineage>
        <taxon>Bacteria</taxon>
        <taxon>Bacillati</taxon>
        <taxon>Actinomycetota</taxon>
        <taxon>Actinomycetes</taxon>
        <taxon>Micrococcales</taxon>
        <taxon>Cellulomonadaceae</taxon>
        <taxon>Cellulomonas</taxon>
    </lineage>
</organism>
<evidence type="ECO:0000256" key="7">
    <source>
        <dbReference type="ARBA" id="ARBA00023277"/>
    </source>
</evidence>
<dbReference type="EC" id="3.2.1.8" evidence="4 10"/>
<feature type="compositionally biased region" description="Polar residues" evidence="11">
    <location>
        <begin position="225"/>
        <end position="234"/>
    </location>
</feature>
<feature type="region of interest" description="Disordered" evidence="11">
    <location>
        <begin position="546"/>
        <end position="569"/>
    </location>
</feature>
<dbReference type="InterPro" id="IPR001919">
    <property type="entry name" value="CBD2"/>
</dbReference>
<feature type="region of interest" description="Disordered" evidence="11">
    <location>
        <begin position="225"/>
        <end position="264"/>
    </location>
</feature>
<dbReference type="STRING" id="1408250.Q760_04565"/>
<dbReference type="GO" id="GO:0016810">
    <property type="term" value="F:hydrolase activity, acting on carbon-nitrogen (but not peptide) bonds"/>
    <property type="evidence" value="ECO:0007669"/>
    <property type="project" value="InterPro"/>
</dbReference>
<dbReference type="InterPro" id="IPR001137">
    <property type="entry name" value="Glyco_hydro_11"/>
</dbReference>
<keyword evidence="5 10" id="KW-0858">Xylan degradation</keyword>
<feature type="domain" description="CBM2" evidence="13">
    <location>
        <begin position="252"/>
        <end position="339"/>
    </location>
</feature>
<dbReference type="InterPro" id="IPR013319">
    <property type="entry name" value="GH11/12"/>
</dbReference>
<dbReference type="PROSITE" id="PS51173">
    <property type="entry name" value="CBM2"/>
    <property type="match status" value="2"/>
</dbReference>
<comment type="catalytic activity">
    <reaction evidence="1 10">
        <text>Endohydrolysis of (1-&gt;4)-beta-D-xylosidic linkages in xylans.</text>
        <dbReference type="EC" id="3.2.1.8"/>
    </reaction>
</comment>
<keyword evidence="8 10" id="KW-0326">Glycosidase</keyword>
<dbReference type="GO" id="GO:0031176">
    <property type="term" value="F:endo-1,4-beta-xylanase activity"/>
    <property type="evidence" value="ECO:0007669"/>
    <property type="project" value="UniProtKB-UniRule"/>
</dbReference>
<dbReference type="InterPro" id="IPR018208">
    <property type="entry name" value="GH11_AS_1"/>
</dbReference>
<dbReference type="OrthoDB" id="9763050at2"/>
<dbReference type="CDD" id="cd10953">
    <property type="entry name" value="CE4_SlAXE_like"/>
    <property type="match status" value="1"/>
</dbReference>
<keyword evidence="9 10" id="KW-0624">Polysaccharide degradation</keyword>
<evidence type="ECO:0000256" key="2">
    <source>
        <dbReference type="ARBA" id="ARBA00004851"/>
    </source>
</evidence>
<dbReference type="Gene3D" id="2.60.40.290">
    <property type="match status" value="2"/>
</dbReference>
<dbReference type="PRINTS" id="PR00911">
    <property type="entry name" value="GLHYDRLASE11"/>
</dbReference>
<dbReference type="PROSITE" id="PS51677">
    <property type="entry name" value="NODB"/>
    <property type="match status" value="1"/>
</dbReference>
<dbReference type="RefSeq" id="WP_052104396.1">
    <property type="nucleotide sequence ID" value="NZ_AXNT01000143.1"/>
</dbReference>
<dbReference type="UniPathway" id="UPA00114"/>
<evidence type="ECO:0000256" key="12">
    <source>
        <dbReference type="SAM" id="SignalP"/>
    </source>
</evidence>
<feature type="domain" description="CBM2" evidence="13">
    <location>
        <begin position="565"/>
        <end position="652"/>
    </location>
</feature>
<evidence type="ECO:0000256" key="6">
    <source>
        <dbReference type="ARBA" id="ARBA00022801"/>
    </source>
</evidence>
<evidence type="ECO:0000256" key="4">
    <source>
        <dbReference type="ARBA" id="ARBA00012590"/>
    </source>
</evidence>
<feature type="domain" description="GH11" evidence="15">
    <location>
        <begin position="47"/>
        <end position="233"/>
    </location>
</feature>
<dbReference type="AlphaFoldDB" id="A0A0A0B4D5"/>
<gene>
    <name evidence="16" type="ORF">Q760_04565</name>
</gene>
<proteinExistence type="inferred from homology"/>
<dbReference type="FunFam" id="2.60.120.180:FF:000001">
    <property type="entry name" value="Endo-1,4-beta-xylanase"/>
    <property type="match status" value="1"/>
</dbReference>
<dbReference type="GO" id="GO:0045493">
    <property type="term" value="P:xylan catabolic process"/>
    <property type="evidence" value="ECO:0007669"/>
    <property type="project" value="UniProtKB-UniRule"/>
</dbReference>
<evidence type="ECO:0000259" key="14">
    <source>
        <dbReference type="PROSITE" id="PS51677"/>
    </source>
</evidence>
<accession>A0A0A0B4D5</accession>
<keyword evidence="6 10" id="KW-0378">Hydrolase</keyword>
<protein>
    <recommendedName>
        <fullName evidence="4 10">endo-1,4-beta-xylanase</fullName>
        <ecNumber evidence="4 10">3.2.1.8</ecNumber>
    </recommendedName>
</protein>
<dbReference type="InterPro" id="IPR002509">
    <property type="entry name" value="NODB_dom"/>
</dbReference>
<evidence type="ECO:0000256" key="8">
    <source>
        <dbReference type="ARBA" id="ARBA00023295"/>
    </source>
</evidence>
<keyword evidence="12" id="KW-0732">Signal</keyword>
<feature type="signal peptide" evidence="12">
    <location>
        <begin position="1"/>
        <end position="43"/>
    </location>
</feature>
<evidence type="ECO:0000256" key="5">
    <source>
        <dbReference type="ARBA" id="ARBA00022651"/>
    </source>
</evidence>
<dbReference type="InterPro" id="IPR011330">
    <property type="entry name" value="Glyco_hydro/deAcase_b/a-brl"/>
</dbReference>
<dbReference type="InterPro" id="IPR008965">
    <property type="entry name" value="CBM2/CBM3_carb-bd_dom_sf"/>
</dbReference>
<evidence type="ECO:0000259" key="15">
    <source>
        <dbReference type="PROSITE" id="PS51761"/>
    </source>
</evidence>
<dbReference type="InterPro" id="IPR013320">
    <property type="entry name" value="ConA-like_dom_sf"/>
</dbReference>
<dbReference type="PANTHER" id="PTHR46828">
    <property type="entry name" value="ENDO-1,4-BETA-XYLANASE A-RELATED"/>
    <property type="match status" value="1"/>
</dbReference>
<evidence type="ECO:0000256" key="1">
    <source>
        <dbReference type="ARBA" id="ARBA00000681"/>
    </source>
</evidence>
<dbReference type="SMART" id="SM00637">
    <property type="entry name" value="CBD_II"/>
    <property type="match status" value="2"/>
</dbReference>
<dbReference type="InterPro" id="IPR033119">
    <property type="entry name" value="GH11_AS_2"/>
</dbReference>
<evidence type="ECO:0000259" key="13">
    <source>
        <dbReference type="PROSITE" id="PS51173"/>
    </source>
</evidence>
<sequence>MSASTTLTRGAPRRSRLVRALAGLAAASTLAVGALVAAAPAQAADVTLTNNGTGTHNGWFYSFWKDSGNVQFTMGDGGNYRSSWSGINNWVGGKGWQTGGRKVVNYSGTFTPNGNSYLTLYGWTRGPLVEYYIVDNWGTYRPTGTNMGTVTSDGGTYDIYRTQRVNQPSIEGDRSTFYQYWSVRQQKRTGGTITTGNHFDAWASKGMNLGTHDYMVMATEGYQSSGSSNITVSEGGTSNPNPNPNPTTTTSPNPGTGGCSVTATRAEDWSDRFNVTYTVSGSSTWTVNLGLGSGQSIQSAWNATRNGTTFTPNGNGNSFGVTVMKNGNNTTPSASCSGGGTTNPNPNPSPTTTTPPATSSCSAGYVGLTFDDGPTPATTNQLISTLRNAGATATVFPTGSNATNNASLMQAYKNAGFQIGNHSWDHPHLVNMSQSEIQSQLSRSQTAIQQTAGVTPNIFRPPYGETNATLRSVESSLGLREVLWDVDSQDYNNVSASQIRQAASRLTNGQIILMHDWPTATIQALPGILSDLAARNLCTGHISTSTGRAVAPSGGTTTPTNPTNPNPGTGTCTVTATRAEDWSDRFNVTYTVSGSSAWTVNLSLGSGQSIQSSWNATRNGTAFTPNGNGNSFGVTVMKNGNSNTPPATCAGG</sequence>
<dbReference type="SUPFAM" id="SSF49899">
    <property type="entry name" value="Concanavalin A-like lectins/glucanases"/>
    <property type="match status" value="1"/>
</dbReference>
<comment type="pathway">
    <text evidence="2 10">Glycan degradation; xylan degradation.</text>
</comment>
<reference evidence="16 17" key="1">
    <citation type="submission" date="2013-10" db="EMBL/GenBank/DDBJ databases">
        <authorList>
            <person name="Wang G."/>
            <person name="Zhuang W."/>
        </authorList>
    </citation>
    <scope>NUCLEOTIDE SEQUENCE [LARGE SCALE GENOMIC DNA]</scope>
    <source>
        <strain evidence="16 17">DSM 20118</strain>
    </source>
</reference>
<evidence type="ECO:0000313" key="16">
    <source>
        <dbReference type="EMBL" id="KGM00992.1"/>
    </source>
</evidence>
<feature type="compositionally biased region" description="Low complexity" evidence="11">
    <location>
        <begin position="350"/>
        <end position="359"/>
    </location>
</feature>
<keyword evidence="7 10" id="KW-0119">Carbohydrate metabolism</keyword>
<feature type="domain" description="NodB homology" evidence="14">
    <location>
        <begin position="364"/>
        <end position="540"/>
    </location>
</feature>
<dbReference type="Gene3D" id="3.20.20.370">
    <property type="entry name" value="Glycoside hydrolase/deacetylase"/>
    <property type="match status" value="1"/>
</dbReference>
<keyword evidence="17" id="KW-1185">Reference proteome</keyword>
<dbReference type="InterPro" id="IPR012291">
    <property type="entry name" value="CBM2_carb-bd_dom_sf"/>
</dbReference>
<dbReference type="PANTHER" id="PTHR46828:SF2">
    <property type="entry name" value="ENDO-1,4-BETA-XYLANASE A-RELATED"/>
    <property type="match status" value="1"/>
</dbReference>
<feature type="compositionally biased region" description="Low complexity" evidence="11">
    <location>
        <begin position="235"/>
        <end position="254"/>
    </location>
</feature>
<feature type="active site" description="Proton donor" evidence="10">
    <location>
        <position position="220"/>
    </location>
</feature>
<dbReference type="PROSITE" id="PS00776">
    <property type="entry name" value="GH11_1"/>
    <property type="match status" value="1"/>
</dbReference>
<dbReference type="Pfam" id="PF01522">
    <property type="entry name" value="Polysacc_deac_1"/>
    <property type="match status" value="1"/>
</dbReference>
<evidence type="ECO:0000256" key="3">
    <source>
        <dbReference type="ARBA" id="ARBA00007792"/>
    </source>
</evidence>
<evidence type="ECO:0000256" key="10">
    <source>
        <dbReference type="PROSITE-ProRule" id="PRU01097"/>
    </source>
</evidence>
<feature type="active site" description="Nucleophile" evidence="10">
    <location>
        <position position="130"/>
    </location>
</feature>